<keyword evidence="2" id="KW-1133">Transmembrane helix</keyword>
<feature type="transmembrane region" description="Helical" evidence="2">
    <location>
        <begin position="58"/>
        <end position="79"/>
    </location>
</feature>
<protein>
    <submittedName>
        <fullName evidence="3">Uncharacterized protein</fullName>
    </submittedName>
</protein>
<evidence type="ECO:0000313" key="3">
    <source>
        <dbReference type="EMBL" id="KAG9063957.1"/>
    </source>
</evidence>
<gene>
    <name evidence="3" type="ORF">KI688_004071</name>
</gene>
<keyword evidence="2" id="KW-0812">Transmembrane</keyword>
<name>A0A9P8BSI9_9FUNG</name>
<accession>A0A9P8BSI9</accession>
<evidence type="ECO:0000256" key="2">
    <source>
        <dbReference type="SAM" id="Phobius"/>
    </source>
</evidence>
<feature type="region of interest" description="Disordered" evidence="1">
    <location>
        <begin position="207"/>
        <end position="228"/>
    </location>
</feature>
<dbReference type="AlphaFoldDB" id="A0A9P8BSI9"/>
<evidence type="ECO:0000313" key="4">
    <source>
        <dbReference type="Proteomes" id="UP000707451"/>
    </source>
</evidence>
<dbReference type="EMBL" id="JAHRHY010000015">
    <property type="protein sequence ID" value="KAG9063957.1"/>
    <property type="molecule type" value="Genomic_DNA"/>
</dbReference>
<feature type="compositionally biased region" description="Low complexity" evidence="1">
    <location>
        <begin position="304"/>
        <end position="326"/>
    </location>
</feature>
<dbReference type="OrthoDB" id="2446960at2759"/>
<reference evidence="3" key="1">
    <citation type="submission" date="2021-06" db="EMBL/GenBank/DDBJ databases">
        <title>Genome Sequence of Mortierella hyaline Strain SCG-10, a Cold-Adapted, Nitrate-Reducing Fungus Isolated from Soil in Minnesota, USA.</title>
        <authorList>
            <person name="Aldossari N."/>
        </authorList>
    </citation>
    <scope>NUCLEOTIDE SEQUENCE</scope>
    <source>
        <strain evidence="3">SCG-10</strain>
    </source>
</reference>
<feature type="compositionally biased region" description="Acidic residues" evidence="1">
    <location>
        <begin position="124"/>
        <end position="133"/>
    </location>
</feature>
<dbReference type="Proteomes" id="UP000707451">
    <property type="component" value="Unassembled WGS sequence"/>
</dbReference>
<feature type="compositionally biased region" description="Acidic residues" evidence="1">
    <location>
        <begin position="212"/>
        <end position="224"/>
    </location>
</feature>
<organism evidence="3 4">
    <name type="scientific">Linnemannia hyalina</name>
    <dbReference type="NCBI Taxonomy" id="64524"/>
    <lineage>
        <taxon>Eukaryota</taxon>
        <taxon>Fungi</taxon>
        <taxon>Fungi incertae sedis</taxon>
        <taxon>Mucoromycota</taxon>
        <taxon>Mortierellomycotina</taxon>
        <taxon>Mortierellomycetes</taxon>
        <taxon>Mortierellales</taxon>
        <taxon>Mortierellaceae</taxon>
        <taxon>Linnemannia</taxon>
    </lineage>
</organism>
<keyword evidence="4" id="KW-1185">Reference proteome</keyword>
<evidence type="ECO:0000256" key="1">
    <source>
        <dbReference type="SAM" id="MobiDB-lite"/>
    </source>
</evidence>
<feature type="compositionally biased region" description="Polar residues" evidence="1">
    <location>
        <begin position="93"/>
        <end position="113"/>
    </location>
</feature>
<feature type="region of interest" description="Disordered" evidence="1">
    <location>
        <begin position="92"/>
        <end position="145"/>
    </location>
</feature>
<comment type="caution">
    <text evidence="3">The sequence shown here is derived from an EMBL/GenBank/DDBJ whole genome shotgun (WGS) entry which is preliminary data.</text>
</comment>
<feature type="region of interest" description="Disordered" evidence="1">
    <location>
        <begin position="243"/>
        <end position="334"/>
    </location>
</feature>
<proteinExistence type="predicted"/>
<feature type="compositionally biased region" description="Low complexity" evidence="1">
    <location>
        <begin position="279"/>
        <end position="290"/>
    </location>
</feature>
<keyword evidence="2" id="KW-0472">Membrane</keyword>
<sequence>MLIPTPKASSSLSPLDLLELAAPGANAGERLFNTDTSTEVVVPTVPGTTRRHRDSISFFLPIFILTILLIILILSLIFARCLYRRFKAMHLSPSPSTSTWKAHSSTTYGSNDQSHNHHNHGENSDTEEEDERTEQERLLARRRSTSYYDANRSRAPVAVVIQHDAKGRPISTWSTASSVAAQRGEELSRWSRRRDDLIKIYGQNNLNNSSFAEEDGPDEEDGQEDGGRDSAAYVYHQQGLDVEGEGEGVEGGEQQRRHGGGGGPLDGVSELGESHTHSHNNYNHNHSNTHLQTHSSENPLLDPQQQRTTQSSQRSSRVNTTTSTSTLHEQHGGT</sequence>